<dbReference type="InterPro" id="IPR028098">
    <property type="entry name" value="Glyco_trans_4-like_N"/>
</dbReference>
<evidence type="ECO:0000313" key="4">
    <source>
        <dbReference type="Proteomes" id="UP000067626"/>
    </source>
</evidence>
<dbReference type="Proteomes" id="UP000067626">
    <property type="component" value="Chromosome"/>
</dbReference>
<protein>
    <submittedName>
        <fullName evidence="3">Glycosyl transferase family 1</fullName>
    </submittedName>
</protein>
<reference evidence="3 4" key="1">
    <citation type="submission" date="2015-07" db="EMBL/GenBank/DDBJ databases">
        <title>Genome analysis of myxobacterium Chondromyces crocatus Cm c5 reveals a high potential for natural compound synthesis and the genetic basis for the loss of fruiting body formation.</title>
        <authorList>
            <person name="Zaburannyi N."/>
            <person name="Bunk B."/>
            <person name="Maier J."/>
            <person name="Overmann J."/>
            <person name="Mueller R."/>
        </authorList>
    </citation>
    <scope>NUCLEOTIDE SEQUENCE [LARGE SCALE GENOMIC DNA]</scope>
    <source>
        <strain evidence="3 4">Cm c5</strain>
    </source>
</reference>
<dbReference type="PANTHER" id="PTHR45947">
    <property type="entry name" value="SULFOQUINOVOSYL TRANSFERASE SQD2"/>
    <property type="match status" value="1"/>
</dbReference>
<dbReference type="PANTHER" id="PTHR45947:SF3">
    <property type="entry name" value="SULFOQUINOVOSYL TRANSFERASE SQD2"/>
    <property type="match status" value="1"/>
</dbReference>
<name>A0A0K1EA94_CHOCO</name>
<dbReference type="Pfam" id="PF13579">
    <property type="entry name" value="Glyco_trans_4_4"/>
    <property type="match status" value="1"/>
</dbReference>
<dbReference type="PATRIC" id="fig|52.7.peg.1850"/>
<keyword evidence="3" id="KW-0808">Transferase</keyword>
<evidence type="ECO:0000259" key="2">
    <source>
        <dbReference type="Pfam" id="PF13579"/>
    </source>
</evidence>
<dbReference type="OrthoDB" id="9787293at2"/>
<dbReference type="InterPro" id="IPR050194">
    <property type="entry name" value="Glycosyltransferase_grp1"/>
</dbReference>
<feature type="domain" description="Glycosyl transferase family 1" evidence="1">
    <location>
        <begin position="216"/>
        <end position="386"/>
    </location>
</feature>
<organism evidence="3 4">
    <name type="scientific">Chondromyces crocatus</name>
    <dbReference type="NCBI Taxonomy" id="52"/>
    <lineage>
        <taxon>Bacteria</taxon>
        <taxon>Pseudomonadati</taxon>
        <taxon>Myxococcota</taxon>
        <taxon>Polyangia</taxon>
        <taxon>Polyangiales</taxon>
        <taxon>Polyangiaceae</taxon>
        <taxon>Chondromyces</taxon>
    </lineage>
</organism>
<evidence type="ECO:0000313" key="3">
    <source>
        <dbReference type="EMBL" id="AKT37582.1"/>
    </source>
</evidence>
<sequence length="433" mass="47667">MKIVVFHQYYLAPGEPGGSRYNELARLWSEGGHDVTVVAGTLNYTTGEIPEAYRGRWIFETRDARVRVLRCYVPPTYRDSYLGRMWAFFGFTVSACTAAMRVADADVVIGTSPPLTIIIPAWLLSRRKAAPLVFEIRDLWPESAITTGVLREGSMLARALYGLERWGCRVADKVNVLTPAFRESLVQRGLAPEDKIVFVPNGADAERFTPGPRDNEVRRRHGWGDRFVVMYAGAHGRANAIGQLLDAAERLRDRPDILLVTVGDGAERARLDALARSRGLTNVMLCGPQPKDDMPDFVRACDVGAAVLQNNPTFRTVYPNKVFDYMACERPTLLAIDGVARKLVCDEARAGVFATPEDPDVLARVIRQLADDPAGAAEMGRRGRAWVLANATRQALAKRYLDILSALVSERRGGTVAPLRHSASVGESAEALS</sequence>
<dbReference type="Pfam" id="PF00534">
    <property type="entry name" value="Glycos_transf_1"/>
    <property type="match status" value="1"/>
</dbReference>
<dbReference type="EMBL" id="CP012159">
    <property type="protein sequence ID" value="AKT37582.1"/>
    <property type="molecule type" value="Genomic_DNA"/>
</dbReference>
<dbReference type="GO" id="GO:0016758">
    <property type="term" value="F:hexosyltransferase activity"/>
    <property type="evidence" value="ECO:0007669"/>
    <property type="project" value="TreeGrafter"/>
</dbReference>
<dbReference type="STRING" id="52.CMC5_017230"/>
<dbReference type="Gene3D" id="3.40.50.2000">
    <property type="entry name" value="Glycogen Phosphorylase B"/>
    <property type="match status" value="2"/>
</dbReference>
<dbReference type="RefSeq" id="WP_050429929.1">
    <property type="nucleotide sequence ID" value="NZ_CP012159.1"/>
</dbReference>
<dbReference type="InterPro" id="IPR001296">
    <property type="entry name" value="Glyco_trans_1"/>
</dbReference>
<dbReference type="CDD" id="cd03794">
    <property type="entry name" value="GT4_WbuB-like"/>
    <property type="match status" value="1"/>
</dbReference>
<gene>
    <name evidence="3" type="ORF">CMC5_017230</name>
</gene>
<accession>A0A0K1EA94</accession>
<dbReference type="KEGG" id="ccro:CMC5_017230"/>
<dbReference type="SUPFAM" id="SSF53756">
    <property type="entry name" value="UDP-Glycosyltransferase/glycogen phosphorylase"/>
    <property type="match status" value="1"/>
</dbReference>
<proteinExistence type="predicted"/>
<feature type="domain" description="Glycosyltransferase subfamily 4-like N-terminal" evidence="2">
    <location>
        <begin position="21"/>
        <end position="202"/>
    </location>
</feature>
<dbReference type="AlphaFoldDB" id="A0A0K1EA94"/>
<evidence type="ECO:0000259" key="1">
    <source>
        <dbReference type="Pfam" id="PF00534"/>
    </source>
</evidence>
<keyword evidence="4" id="KW-1185">Reference proteome</keyword>